<organism evidence="1 2">
    <name type="scientific">Acaulospora colombiana</name>
    <dbReference type="NCBI Taxonomy" id="27376"/>
    <lineage>
        <taxon>Eukaryota</taxon>
        <taxon>Fungi</taxon>
        <taxon>Fungi incertae sedis</taxon>
        <taxon>Mucoromycota</taxon>
        <taxon>Glomeromycotina</taxon>
        <taxon>Glomeromycetes</taxon>
        <taxon>Diversisporales</taxon>
        <taxon>Acaulosporaceae</taxon>
        <taxon>Acaulospora</taxon>
    </lineage>
</organism>
<accession>A0ACA9PCA7</accession>
<gene>
    <name evidence="1" type="ORF">ACOLOM_LOCUS10236</name>
</gene>
<reference evidence="1" key="1">
    <citation type="submission" date="2021-06" db="EMBL/GenBank/DDBJ databases">
        <authorList>
            <person name="Kallberg Y."/>
            <person name="Tangrot J."/>
            <person name="Rosling A."/>
        </authorList>
    </citation>
    <scope>NUCLEOTIDE SEQUENCE</scope>
    <source>
        <strain evidence="1">CL356</strain>
    </source>
</reference>
<dbReference type="EMBL" id="CAJVPT010032292">
    <property type="protein sequence ID" value="CAG8700880.1"/>
    <property type="molecule type" value="Genomic_DNA"/>
</dbReference>
<feature type="non-terminal residue" evidence="1">
    <location>
        <position position="238"/>
    </location>
</feature>
<dbReference type="Proteomes" id="UP000789525">
    <property type="component" value="Unassembled WGS sequence"/>
</dbReference>
<evidence type="ECO:0000313" key="1">
    <source>
        <dbReference type="EMBL" id="CAG8700880.1"/>
    </source>
</evidence>
<sequence>KLTRLLLTNPTFSDQLLTDERWRFLILKYGGEPLFVHILEQHTANKNAQYILKLLGKLRISNSLPHAVAVLMGRNIAWKRLLLSLDDSTHDVSYVASTAIKIKWKNERDVIPFKDLVNLSCELPSIKSVMEISNIQVFTTFKELFPDCINWILKDLVEILGKRNIYLEQLFTKSVESCSQSFGRYAGLLTNSVHSFLSIGFQFNREHVEYIHSSVNDDLVLLFFKFIEDFFAKNRNGV</sequence>
<feature type="non-terminal residue" evidence="1">
    <location>
        <position position="1"/>
    </location>
</feature>
<proteinExistence type="predicted"/>
<name>A0ACA9PCA7_9GLOM</name>
<keyword evidence="2" id="KW-1185">Reference proteome</keyword>
<evidence type="ECO:0000313" key="2">
    <source>
        <dbReference type="Proteomes" id="UP000789525"/>
    </source>
</evidence>
<protein>
    <submittedName>
        <fullName evidence="1">4297_t:CDS:1</fullName>
    </submittedName>
</protein>
<comment type="caution">
    <text evidence="1">The sequence shown here is derived from an EMBL/GenBank/DDBJ whole genome shotgun (WGS) entry which is preliminary data.</text>
</comment>